<feature type="region of interest" description="Disordered" evidence="1">
    <location>
        <begin position="138"/>
        <end position="170"/>
    </location>
</feature>
<organism evidence="3 4">
    <name type="scientific">Panicum hallii var. hallii</name>
    <dbReference type="NCBI Taxonomy" id="1504633"/>
    <lineage>
        <taxon>Eukaryota</taxon>
        <taxon>Viridiplantae</taxon>
        <taxon>Streptophyta</taxon>
        <taxon>Embryophyta</taxon>
        <taxon>Tracheophyta</taxon>
        <taxon>Spermatophyta</taxon>
        <taxon>Magnoliopsida</taxon>
        <taxon>Liliopsida</taxon>
        <taxon>Poales</taxon>
        <taxon>Poaceae</taxon>
        <taxon>PACMAD clade</taxon>
        <taxon>Panicoideae</taxon>
        <taxon>Panicodae</taxon>
        <taxon>Paniceae</taxon>
        <taxon>Panicinae</taxon>
        <taxon>Panicum</taxon>
        <taxon>Panicum sect. Panicum</taxon>
    </lineage>
</organism>
<dbReference type="PANTHER" id="PTHR33018:SF30">
    <property type="entry name" value="OS02G0502850 PROTEIN"/>
    <property type="match status" value="1"/>
</dbReference>
<feature type="compositionally biased region" description="Basic residues" evidence="1">
    <location>
        <begin position="337"/>
        <end position="353"/>
    </location>
</feature>
<feature type="domain" description="DUF8039" evidence="2">
    <location>
        <begin position="180"/>
        <end position="270"/>
    </location>
</feature>
<protein>
    <recommendedName>
        <fullName evidence="2">DUF8039 domain-containing protein</fullName>
    </recommendedName>
</protein>
<dbReference type="Gramene" id="PUZ66970">
    <property type="protein sequence ID" value="PUZ66970"/>
    <property type="gene ID" value="GQ55_3G392500"/>
</dbReference>
<gene>
    <name evidence="3" type="ORF">GQ55_3G392500</name>
</gene>
<dbReference type="EMBL" id="CM009751">
    <property type="protein sequence ID" value="PUZ66970.1"/>
    <property type="molecule type" value="Genomic_DNA"/>
</dbReference>
<dbReference type="OrthoDB" id="689727at2759"/>
<dbReference type="Proteomes" id="UP000244336">
    <property type="component" value="Chromosome 3"/>
</dbReference>
<sequence length="420" mass="47088">MLAERGIENPCDSFEGRLAPFMRARSRLTEDDSINLYSTSAEEVVQRALMESSQGSNEGEREFDVLTRALGTREQRCHVRGVSSKLTWKEGFPEHKGSYRKRTRVSSSKVDIQEIKRELKMEMFGELKPIFESQGLSFPDLPGMRMSEERRSSFTSTAAGASQSRGTERPSVPTLVELDTIDGLARPTQCSLLVQVRGSSRLEVEKGLVYPGVSQLDDVQVSADCVVVKIDLLHEFAKDIKQDVPLDDMTTTLRDAVARRVQWRRAGIDIDPADADSVRTTEPQPQSPPLPPTFSEPRPQLPDPWEAFPDPHPPMPTQPQITPPPPVPTKPATAPKKPSKANPMRKKQSRPMQRKQEISEGKKKVEEIKKTRFQGITLLRIKSTGLERPCLVPLSFGEQVNIVWTCTTTTYTMPINSRIS</sequence>
<dbReference type="Pfam" id="PF26133">
    <property type="entry name" value="DUF8039"/>
    <property type="match status" value="1"/>
</dbReference>
<evidence type="ECO:0000259" key="2">
    <source>
        <dbReference type="Pfam" id="PF26133"/>
    </source>
</evidence>
<name>A0A2T7EGM0_9POAL</name>
<evidence type="ECO:0000313" key="3">
    <source>
        <dbReference type="EMBL" id="PUZ66970.1"/>
    </source>
</evidence>
<evidence type="ECO:0000313" key="4">
    <source>
        <dbReference type="Proteomes" id="UP000244336"/>
    </source>
</evidence>
<evidence type="ECO:0000256" key="1">
    <source>
        <dbReference type="SAM" id="MobiDB-lite"/>
    </source>
</evidence>
<proteinExistence type="predicted"/>
<dbReference type="AlphaFoldDB" id="A0A2T7EGM0"/>
<accession>A0A2T7EGM0</accession>
<reference evidence="3 4" key="1">
    <citation type="submission" date="2018-04" db="EMBL/GenBank/DDBJ databases">
        <title>WGS assembly of Panicum hallii var. hallii HAL2.</title>
        <authorList>
            <person name="Lovell J."/>
            <person name="Jenkins J."/>
            <person name="Lowry D."/>
            <person name="Mamidi S."/>
            <person name="Sreedasyam A."/>
            <person name="Weng X."/>
            <person name="Barry K."/>
            <person name="Bonette J."/>
            <person name="Campitelli B."/>
            <person name="Daum C."/>
            <person name="Gordon S."/>
            <person name="Gould B."/>
            <person name="Lipzen A."/>
            <person name="MacQueen A."/>
            <person name="Palacio-Mejia J."/>
            <person name="Plott C."/>
            <person name="Shakirov E."/>
            <person name="Shu S."/>
            <person name="Yoshinaga Y."/>
            <person name="Zane M."/>
            <person name="Rokhsar D."/>
            <person name="Grimwood J."/>
            <person name="Schmutz J."/>
            <person name="Juenger T."/>
        </authorList>
    </citation>
    <scope>NUCLEOTIDE SEQUENCE [LARGE SCALE GENOMIC DNA]</scope>
    <source>
        <strain evidence="4">cv. HAL2</strain>
    </source>
</reference>
<dbReference type="InterPro" id="IPR058352">
    <property type="entry name" value="DUF8039"/>
</dbReference>
<feature type="compositionally biased region" description="Basic and acidic residues" evidence="1">
    <location>
        <begin position="354"/>
        <end position="363"/>
    </location>
</feature>
<keyword evidence="4" id="KW-1185">Reference proteome</keyword>
<feature type="compositionally biased region" description="Polar residues" evidence="1">
    <location>
        <begin position="153"/>
        <end position="165"/>
    </location>
</feature>
<feature type="compositionally biased region" description="Pro residues" evidence="1">
    <location>
        <begin position="285"/>
        <end position="302"/>
    </location>
</feature>
<feature type="compositionally biased region" description="Pro residues" evidence="1">
    <location>
        <begin position="310"/>
        <end position="329"/>
    </location>
</feature>
<dbReference type="PANTHER" id="PTHR33018">
    <property type="entry name" value="OS10G0338966 PROTEIN-RELATED"/>
    <property type="match status" value="1"/>
</dbReference>
<feature type="region of interest" description="Disordered" evidence="1">
    <location>
        <begin position="271"/>
        <end position="363"/>
    </location>
</feature>